<name>A0A6B3N284_9CYAN</name>
<comment type="caution">
    <text evidence="1">The sequence shown here is derived from an EMBL/GenBank/DDBJ whole genome shotgun (WGS) entry which is preliminary data.</text>
</comment>
<sequence>MPESEPKTTVGATVTPKMKSKIKALGHKKEWSMGQTLRLFIDRYWTDWEKELGLEFEEDSSKYRETDKS</sequence>
<dbReference type="EMBL" id="JAAHFQ010000136">
    <property type="protein sequence ID" value="NER27806.1"/>
    <property type="molecule type" value="Genomic_DNA"/>
</dbReference>
<reference evidence="1" key="1">
    <citation type="submission" date="2019-11" db="EMBL/GenBank/DDBJ databases">
        <title>Genomic insights into an expanded diversity of filamentous marine cyanobacteria reveals the extraordinary biosynthetic potential of Moorea and Okeania.</title>
        <authorList>
            <person name="Ferreira Leao T."/>
            <person name="Wang M."/>
            <person name="Moss N."/>
            <person name="Da Silva R."/>
            <person name="Sanders J."/>
            <person name="Nurk S."/>
            <person name="Gurevich A."/>
            <person name="Humphrey G."/>
            <person name="Reher R."/>
            <person name="Zhu Q."/>
            <person name="Belda-Ferre P."/>
            <person name="Glukhov E."/>
            <person name="Rex R."/>
            <person name="Dorrestein P.C."/>
            <person name="Knight R."/>
            <person name="Pevzner P."/>
            <person name="Gerwick W.H."/>
            <person name="Gerwick L."/>
        </authorList>
    </citation>
    <scope>NUCLEOTIDE SEQUENCE</scope>
    <source>
        <strain evidence="1">SIO1C4</strain>
    </source>
</reference>
<protein>
    <submittedName>
        <fullName evidence="1">Uncharacterized protein</fullName>
    </submittedName>
</protein>
<gene>
    <name evidence="1" type="ORF">F6J89_09270</name>
</gene>
<evidence type="ECO:0000313" key="1">
    <source>
        <dbReference type="EMBL" id="NER27806.1"/>
    </source>
</evidence>
<proteinExistence type="predicted"/>
<organism evidence="1">
    <name type="scientific">Symploca sp. SIO1C4</name>
    <dbReference type="NCBI Taxonomy" id="2607765"/>
    <lineage>
        <taxon>Bacteria</taxon>
        <taxon>Bacillati</taxon>
        <taxon>Cyanobacteriota</taxon>
        <taxon>Cyanophyceae</taxon>
        <taxon>Coleofasciculales</taxon>
        <taxon>Coleofasciculaceae</taxon>
        <taxon>Symploca</taxon>
    </lineage>
</organism>
<accession>A0A6B3N284</accession>
<dbReference type="AlphaFoldDB" id="A0A6B3N284"/>